<dbReference type="KEGG" id="rru:Rru_A2457"/>
<evidence type="ECO:0000259" key="1">
    <source>
        <dbReference type="Pfam" id="PF14588"/>
    </source>
</evidence>
<dbReference type="EMBL" id="CP000230">
    <property type="protein sequence ID" value="ABC23257.1"/>
    <property type="molecule type" value="Genomic_DNA"/>
</dbReference>
<evidence type="ECO:0000313" key="3">
    <source>
        <dbReference type="Proteomes" id="UP000001929"/>
    </source>
</evidence>
<dbReference type="Pfam" id="PF14588">
    <property type="entry name" value="YjgF_endoribonc"/>
    <property type="match status" value="1"/>
</dbReference>
<dbReference type="eggNOG" id="COG0251">
    <property type="taxonomic scope" value="Bacteria"/>
</dbReference>
<name>Q2RRI8_RHORT</name>
<gene>
    <name evidence="2" type="ordered locus">Rru_A2457</name>
</gene>
<evidence type="ECO:0000313" key="2">
    <source>
        <dbReference type="EMBL" id="ABC23257.1"/>
    </source>
</evidence>
<keyword evidence="3" id="KW-1185">Reference proteome</keyword>
<dbReference type="SUPFAM" id="SSF55298">
    <property type="entry name" value="YjgF-like"/>
    <property type="match status" value="1"/>
</dbReference>
<dbReference type="EnsemblBacteria" id="ABC23257">
    <property type="protein sequence ID" value="ABC23257"/>
    <property type="gene ID" value="Rru_A2457"/>
</dbReference>
<dbReference type="PANTHER" id="PTHR43760:SF1">
    <property type="entry name" value="ENDORIBONUCLEASE L-PSP_CHORISMATE MUTASE-LIKE DOMAIN-CONTAINING PROTEIN"/>
    <property type="match status" value="1"/>
</dbReference>
<feature type="domain" description="Endoribonuclease L-PSP/chorismate mutase-like" evidence="1">
    <location>
        <begin position="5"/>
        <end position="141"/>
    </location>
</feature>
<organism evidence="2 3">
    <name type="scientific">Rhodospirillum rubrum (strain ATCC 11170 / ATH 1.1.1 / DSM 467 / LMG 4362 / NCIMB 8255 / S1)</name>
    <dbReference type="NCBI Taxonomy" id="269796"/>
    <lineage>
        <taxon>Bacteria</taxon>
        <taxon>Pseudomonadati</taxon>
        <taxon>Pseudomonadota</taxon>
        <taxon>Alphaproteobacteria</taxon>
        <taxon>Rhodospirillales</taxon>
        <taxon>Rhodospirillaceae</taxon>
        <taxon>Rhodospirillum</taxon>
    </lineage>
</organism>
<accession>Q2RRI8</accession>
<dbReference type="CDD" id="cd02199">
    <property type="entry name" value="YjgF_YER057c_UK114_like_1"/>
    <property type="match status" value="1"/>
</dbReference>
<reference evidence="2 3" key="1">
    <citation type="journal article" date="2011" name="Stand. Genomic Sci.">
        <title>Complete genome sequence of Rhodospirillum rubrum type strain (S1).</title>
        <authorList>
            <person name="Munk A.C."/>
            <person name="Copeland A."/>
            <person name="Lucas S."/>
            <person name="Lapidus A."/>
            <person name="Del Rio T.G."/>
            <person name="Barry K."/>
            <person name="Detter J.C."/>
            <person name="Hammon N."/>
            <person name="Israni S."/>
            <person name="Pitluck S."/>
            <person name="Brettin T."/>
            <person name="Bruce D."/>
            <person name="Han C."/>
            <person name="Tapia R."/>
            <person name="Gilna P."/>
            <person name="Schmutz J."/>
            <person name="Larimer F."/>
            <person name="Land M."/>
            <person name="Kyrpides N.C."/>
            <person name="Mavromatis K."/>
            <person name="Richardson P."/>
            <person name="Rohde M."/>
            <person name="Goker M."/>
            <person name="Klenk H.P."/>
            <person name="Zhang Y."/>
            <person name="Roberts G.P."/>
            <person name="Reslewic S."/>
            <person name="Schwartz D.C."/>
        </authorList>
    </citation>
    <scope>NUCLEOTIDE SEQUENCE [LARGE SCALE GENOMIC DNA]</scope>
    <source>
        <strain evidence="3">ATCC 11170 / ATH 1.1.1 / DSM 467 / LMG 4362 / NCIMB 8255 / S1</strain>
    </source>
</reference>
<dbReference type="Gene3D" id="3.30.1330.40">
    <property type="entry name" value="RutC-like"/>
    <property type="match status" value="1"/>
</dbReference>
<dbReference type="PATRIC" id="fig|269796.9.peg.2561"/>
<dbReference type="Proteomes" id="UP000001929">
    <property type="component" value="Chromosome"/>
</dbReference>
<protein>
    <submittedName>
        <fullName evidence="2">Endoribonuclease L-PSP</fullName>
    </submittedName>
</protein>
<dbReference type="HOGENOM" id="CLU_104845_0_1_5"/>
<dbReference type="PhylomeDB" id="Q2RRI8"/>
<dbReference type="InterPro" id="IPR013813">
    <property type="entry name" value="Endoribo_LPSP/chorism_mut-like"/>
</dbReference>
<dbReference type="PANTHER" id="PTHR43760">
    <property type="entry name" value="ENDORIBONUCLEASE-RELATED"/>
    <property type="match status" value="1"/>
</dbReference>
<proteinExistence type="predicted"/>
<dbReference type="STRING" id="269796.Rru_A2457"/>
<dbReference type="RefSeq" id="WP_011390210.1">
    <property type="nucleotide sequence ID" value="NC_007643.1"/>
</dbReference>
<sequence>MSVAARLQELGIVLPEAAAPVANYVPWVIDNGLVFVSGQITLQDGKPQYLGTLGADLDVETGRAAARLCAINLIAQLRNALEGDLERLRRVVRLGGFVACAPGFTAHPQVINGASDLMVEVFGDRGRHARSAVGCASLPLGVSVEVEGIFAIA</sequence>
<dbReference type="AlphaFoldDB" id="Q2RRI8"/>
<dbReference type="InterPro" id="IPR035959">
    <property type="entry name" value="RutC-like_sf"/>
</dbReference>